<accession>A0A673ULK4</accession>
<keyword evidence="5" id="KW-1185">Reference proteome</keyword>
<reference evidence="4 5" key="1">
    <citation type="submission" date="2019-05" db="EMBL/GenBank/DDBJ databases">
        <title>A Chromosome-scale Meerkat (S. suricatta) Genome Assembly.</title>
        <authorList>
            <person name="Dudchenko O."/>
            <person name="Lieberman Aiden E."/>
            <person name="Tung J."/>
            <person name="Barreiro L.B."/>
            <person name="Clutton-Brock T.H."/>
        </authorList>
    </citation>
    <scope>NUCLEOTIDE SEQUENCE [LARGE SCALE GENOMIC DNA]</scope>
</reference>
<dbReference type="FunFam" id="3.20.20.10:FF:000006">
    <property type="entry name" value="Ornithine decarboxylase 1"/>
    <property type="match status" value="1"/>
</dbReference>
<name>A0A673ULK4_SURSU</name>
<keyword evidence="2" id="KW-0620">Polyamine biosynthesis</keyword>
<dbReference type="SUPFAM" id="SSF51419">
    <property type="entry name" value="PLP-binding barrel"/>
    <property type="match status" value="1"/>
</dbReference>
<dbReference type="Proteomes" id="UP000472268">
    <property type="component" value="Chromosome 8"/>
</dbReference>
<evidence type="ECO:0000313" key="4">
    <source>
        <dbReference type="Ensembl" id="ENSSSUP00005022142.1"/>
    </source>
</evidence>
<dbReference type="PRINTS" id="PR01179">
    <property type="entry name" value="ODADCRBXLASE"/>
</dbReference>
<evidence type="ECO:0000313" key="5">
    <source>
        <dbReference type="Proteomes" id="UP000472268"/>
    </source>
</evidence>
<reference evidence="4" key="2">
    <citation type="submission" date="2025-08" db="UniProtKB">
        <authorList>
            <consortium name="Ensembl"/>
        </authorList>
    </citation>
    <scope>IDENTIFICATION</scope>
</reference>
<dbReference type="PANTHER" id="PTHR11482">
    <property type="entry name" value="ARGININE/DIAMINOPIMELATE/ORNITHINE DECARBOXYLASE"/>
    <property type="match status" value="1"/>
</dbReference>
<dbReference type="InterPro" id="IPR022653">
    <property type="entry name" value="De-COase2_pyr-phos_BS"/>
</dbReference>
<dbReference type="InterPro" id="IPR009006">
    <property type="entry name" value="Ala_racemase/Decarboxylase_C"/>
</dbReference>
<dbReference type="PRINTS" id="PR01182">
    <property type="entry name" value="ORNDCRBXLASE"/>
</dbReference>
<dbReference type="InterPro" id="IPR022657">
    <property type="entry name" value="De-COase2_CS"/>
</dbReference>
<dbReference type="Gene3D" id="3.20.20.10">
    <property type="entry name" value="Alanine racemase"/>
    <property type="match status" value="1"/>
</dbReference>
<evidence type="ECO:0000256" key="2">
    <source>
        <dbReference type="ARBA" id="ARBA00023115"/>
    </source>
</evidence>
<dbReference type="Gene3D" id="2.40.37.10">
    <property type="entry name" value="Lyase, Ornithine Decarboxylase, Chain A, domain 1"/>
    <property type="match status" value="1"/>
</dbReference>
<gene>
    <name evidence="4" type="primary">LOC115297731</name>
</gene>
<dbReference type="PROSITE" id="PS00879">
    <property type="entry name" value="ODR_DC_2_2"/>
    <property type="match status" value="1"/>
</dbReference>
<evidence type="ECO:0000259" key="3">
    <source>
        <dbReference type="Pfam" id="PF02784"/>
    </source>
</evidence>
<dbReference type="GO" id="GO:0005737">
    <property type="term" value="C:cytoplasm"/>
    <property type="evidence" value="ECO:0007669"/>
    <property type="project" value="TreeGrafter"/>
</dbReference>
<keyword evidence="1" id="KW-0663">Pyridoxal phosphate</keyword>
<proteinExistence type="predicted"/>
<protein>
    <recommendedName>
        <fullName evidence="3">Orn/DAP/Arg decarboxylase 2 N-terminal domain-containing protein</fullName>
    </recommendedName>
</protein>
<dbReference type="InterPro" id="IPR002433">
    <property type="entry name" value="Orn_de-COase"/>
</dbReference>
<reference evidence="4" key="3">
    <citation type="submission" date="2025-09" db="UniProtKB">
        <authorList>
            <consortium name="Ensembl"/>
        </authorList>
    </citation>
    <scope>IDENTIFICATION</scope>
</reference>
<sequence length="472" mass="51937">SGSAWVAQSVKCPTLGFGSSHDLLVREIGLCADSDQRDPFMVANLGVLASRHRAFCQALPRVSPFYAVKCNNSIWVLRVLASLGTGFDCASQLELEQVLGLGVAPSRIIYANPCKPVSHIQYAARHGVQLLTFDSEEELTKVAQHYPGARLVLRLWTQDSESVFPLSAKFGASLEACECLLKSARDLGLTVVGTSFHVGSNCQTPHSFMQAVADCRRVFEMGRAFGHDMSLLDIGGGFPGAEGCEPQFEEMARVISAALAQDFPEGSGVEIIAEPGRFYTASVCMAAVNIIAKKAVLEAGGWASRRKLLYFLNDGHYGIFRIFLREPLPRMPIVVKVKVWLWHSWMLRSLSPAPSPERQWVLVAGGEEVKEFRLWFLPELDVGDWLVFPSMGAYTSAMSSTFNGFLPASTCYAMEHELRCLEGEKGTGHLGDLSRGWEVARTCSRHWYPHVGTRGLGRWGSHGWGDQKIGCF</sequence>
<dbReference type="Pfam" id="PF02784">
    <property type="entry name" value="Orn_Arg_deC_N"/>
    <property type="match status" value="1"/>
</dbReference>
<evidence type="ECO:0000256" key="1">
    <source>
        <dbReference type="ARBA" id="ARBA00022898"/>
    </source>
</evidence>
<feature type="domain" description="Orn/DAP/Arg decarboxylase 2 N-terminal" evidence="3">
    <location>
        <begin position="48"/>
        <end position="281"/>
    </location>
</feature>
<dbReference type="AlphaFoldDB" id="A0A673ULK4"/>
<dbReference type="InterPro" id="IPR022644">
    <property type="entry name" value="De-COase2_N"/>
</dbReference>
<dbReference type="PANTHER" id="PTHR11482:SF57">
    <property type="entry name" value="GENE MODEL 853, (NCBI)"/>
    <property type="match status" value="1"/>
</dbReference>
<dbReference type="InterPro" id="IPR000183">
    <property type="entry name" value="Orn/DAP/Arg_de-COase"/>
</dbReference>
<dbReference type="SUPFAM" id="SSF50621">
    <property type="entry name" value="Alanine racemase C-terminal domain-like"/>
    <property type="match status" value="1"/>
</dbReference>
<organism evidence="4 5">
    <name type="scientific">Suricata suricatta</name>
    <name type="common">Meerkat</name>
    <dbReference type="NCBI Taxonomy" id="37032"/>
    <lineage>
        <taxon>Eukaryota</taxon>
        <taxon>Metazoa</taxon>
        <taxon>Chordata</taxon>
        <taxon>Craniata</taxon>
        <taxon>Vertebrata</taxon>
        <taxon>Euteleostomi</taxon>
        <taxon>Mammalia</taxon>
        <taxon>Eutheria</taxon>
        <taxon>Laurasiatheria</taxon>
        <taxon>Carnivora</taxon>
        <taxon>Feliformia</taxon>
        <taxon>Herpestidae</taxon>
        <taxon>Suricata</taxon>
    </lineage>
</organism>
<dbReference type="GO" id="GO:0016831">
    <property type="term" value="F:carboxy-lyase activity"/>
    <property type="evidence" value="ECO:0007669"/>
    <property type="project" value="UniProtKB-ARBA"/>
</dbReference>
<dbReference type="CDD" id="cd00622">
    <property type="entry name" value="PLPDE_III_ODC"/>
    <property type="match status" value="1"/>
</dbReference>
<dbReference type="InterPro" id="IPR029066">
    <property type="entry name" value="PLP-binding_barrel"/>
</dbReference>
<dbReference type="Ensembl" id="ENSSSUT00005025368.1">
    <property type="protein sequence ID" value="ENSSSUP00005022142.1"/>
    <property type="gene ID" value="ENSSSUG00005014044.1"/>
</dbReference>
<dbReference type="PROSITE" id="PS00878">
    <property type="entry name" value="ODR_DC_2_1"/>
    <property type="match status" value="1"/>
</dbReference>
<dbReference type="GO" id="GO:0033387">
    <property type="term" value="P:putrescine biosynthetic process from arginine, via ornithine"/>
    <property type="evidence" value="ECO:0007669"/>
    <property type="project" value="TreeGrafter"/>
</dbReference>